<evidence type="ECO:0000259" key="7">
    <source>
        <dbReference type="PROSITE" id="PS51038"/>
    </source>
</evidence>
<evidence type="ECO:0000256" key="6">
    <source>
        <dbReference type="SAM" id="MobiDB-lite"/>
    </source>
</evidence>
<dbReference type="InterPro" id="IPR001025">
    <property type="entry name" value="BAH_dom"/>
</dbReference>
<feature type="compositionally biased region" description="Low complexity" evidence="6">
    <location>
        <begin position="1331"/>
        <end position="1346"/>
    </location>
</feature>
<feature type="region of interest" description="Disordered" evidence="6">
    <location>
        <begin position="814"/>
        <end position="845"/>
    </location>
</feature>
<evidence type="ECO:0000256" key="5">
    <source>
        <dbReference type="ARBA" id="ARBA00023242"/>
    </source>
</evidence>
<feature type="compositionally biased region" description="Basic and acidic residues" evidence="6">
    <location>
        <begin position="1426"/>
        <end position="1453"/>
    </location>
</feature>
<dbReference type="Gene3D" id="1.10.8.60">
    <property type="match status" value="1"/>
</dbReference>
<reference evidence="8 9" key="1">
    <citation type="journal article" date="2012" name="Genome Biol.">
        <title>Genome and low-iron response of an oceanic diatom adapted to chronic iron limitation.</title>
        <authorList>
            <person name="Lommer M."/>
            <person name="Specht M."/>
            <person name="Roy A.S."/>
            <person name="Kraemer L."/>
            <person name="Andreson R."/>
            <person name="Gutowska M.A."/>
            <person name="Wolf J."/>
            <person name="Bergner S.V."/>
            <person name="Schilhabel M.B."/>
            <person name="Klostermeier U.C."/>
            <person name="Beiko R.G."/>
            <person name="Rosenstiel P."/>
            <person name="Hippler M."/>
            <person name="Laroche J."/>
        </authorList>
    </citation>
    <scope>NUCLEOTIDE SEQUENCE [LARGE SCALE GENOMIC DNA]</scope>
    <source>
        <strain evidence="8 9">CCMP1005</strain>
    </source>
</reference>
<dbReference type="eggNOG" id="KOG1514">
    <property type="taxonomic scope" value="Eukaryota"/>
</dbReference>
<feature type="compositionally biased region" description="Polar residues" evidence="6">
    <location>
        <begin position="1168"/>
        <end position="1183"/>
    </location>
</feature>
<dbReference type="EMBL" id="AGNL01023173">
    <property type="protein sequence ID" value="EJK59288.1"/>
    <property type="molecule type" value="Genomic_DNA"/>
</dbReference>
<evidence type="ECO:0000256" key="2">
    <source>
        <dbReference type="ARBA" id="ARBA00008398"/>
    </source>
</evidence>
<protein>
    <recommendedName>
        <fullName evidence="7">BAH domain-containing protein</fullName>
    </recommendedName>
</protein>
<feature type="compositionally biased region" description="Polar residues" evidence="6">
    <location>
        <begin position="708"/>
        <end position="722"/>
    </location>
</feature>
<dbReference type="InterPro" id="IPR054425">
    <property type="entry name" value="Cdc6_ORC1-like_ATPase_lid"/>
</dbReference>
<name>K0RZP4_THAOC</name>
<comment type="subcellular location">
    <subcellularLocation>
        <location evidence="1">Nucleus</location>
    </subcellularLocation>
</comment>
<dbReference type="GO" id="GO:0005524">
    <property type="term" value="F:ATP binding"/>
    <property type="evidence" value="ECO:0007669"/>
    <property type="project" value="InterPro"/>
</dbReference>
<dbReference type="InterPro" id="IPR003959">
    <property type="entry name" value="ATPase_AAA_core"/>
</dbReference>
<feature type="region of interest" description="Disordered" evidence="6">
    <location>
        <begin position="751"/>
        <end position="773"/>
    </location>
</feature>
<dbReference type="Proteomes" id="UP000266841">
    <property type="component" value="Unassembled WGS sequence"/>
</dbReference>
<evidence type="ECO:0000256" key="1">
    <source>
        <dbReference type="ARBA" id="ARBA00004123"/>
    </source>
</evidence>
<evidence type="ECO:0000313" key="8">
    <source>
        <dbReference type="EMBL" id="EJK59288.1"/>
    </source>
</evidence>
<dbReference type="Pfam" id="PF00004">
    <property type="entry name" value="AAA"/>
    <property type="match status" value="1"/>
</dbReference>
<accession>K0RZP4</accession>
<feature type="domain" description="BAH" evidence="7">
    <location>
        <begin position="111"/>
        <end position="236"/>
    </location>
</feature>
<keyword evidence="9" id="KW-1185">Reference proteome</keyword>
<keyword evidence="4" id="KW-0238">DNA-binding</keyword>
<feature type="region of interest" description="Disordered" evidence="6">
    <location>
        <begin position="706"/>
        <end position="738"/>
    </location>
</feature>
<dbReference type="GO" id="GO:0003688">
    <property type="term" value="F:DNA replication origin binding"/>
    <property type="evidence" value="ECO:0007669"/>
    <property type="project" value="TreeGrafter"/>
</dbReference>
<comment type="similarity">
    <text evidence="2">Belongs to the ORC1 family.</text>
</comment>
<proteinExistence type="inferred from homology"/>
<comment type="caution">
    <text evidence="8">The sequence shown here is derived from an EMBL/GenBank/DDBJ whole genome shotgun (WGS) entry which is preliminary data.</text>
</comment>
<dbReference type="SUPFAM" id="SSF52540">
    <property type="entry name" value="P-loop containing nucleoside triphosphate hydrolases"/>
    <property type="match status" value="1"/>
</dbReference>
<feature type="compositionally biased region" description="Low complexity" evidence="6">
    <location>
        <begin position="1202"/>
        <end position="1215"/>
    </location>
</feature>
<dbReference type="GO" id="GO:0016887">
    <property type="term" value="F:ATP hydrolysis activity"/>
    <property type="evidence" value="ECO:0007669"/>
    <property type="project" value="InterPro"/>
</dbReference>
<evidence type="ECO:0000256" key="4">
    <source>
        <dbReference type="ARBA" id="ARBA00023125"/>
    </source>
</evidence>
<gene>
    <name evidence="8" type="ORF">THAOC_20512</name>
</gene>
<feature type="region of interest" description="Disordered" evidence="6">
    <location>
        <begin position="1742"/>
        <end position="1775"/>
    </location>
</feature>
<dbReference type="InterPro" id="IPR003593">
    <property type="entry name" value="AAA+_ATPase"/>
</dbReference>
<dbReference type="GO" id="GO:0005664">
    <property type="term" value="C:nuclear origin of replication recognition complex"/>
    <property type="evidence" value="ECO:0007669"/>
    <property type="project" value="TreeGrafter"/>
</dbReference>
<feature type="compositionally biased region" description="Basic and acidic residues" evidence="6">
    <location>
        <begin position="915"/>
        <end position="934"/>
    </location>
</feature>
<dbReference type="CDD" id="cd00009">
    <property type="entry name" value="AAA"/>
    <property type="match status" value="1"/>
</dbReference>
<dbReference type="InterPro" id="IPR027417">
    <property type="entry name" value="P-loop_NTPase"/>
</dbReference>
<feature type="compositionally biased region" description="Basic and acidic residues" evidence="6">
    <location>
        <begin position="1281"/>
        <end position="1290"/>
    </location>
</feature>
<organism evidence="8 9">
    <name type="scientific">Thalassiosira oceanica</name>
    <name type="common">Marine diatom</name>
    <dbReference type="NCBI Taxonomy" id="159749"/>
    <lineage>
        <taxon>Eukaryota</taxon>
        <taxon>Sar</taxon>
        <taxon>Stramenopiles</taxon>
        <taxon>Ochrophyta</taxon>
        <taxon>Bacillariophyta</taxon>
        <taxon>Coscinodiscophyceae</taxon>
        <taxon>Thalassiosirophycidae</taxon>
        <taxon>Thalassiosirales</taxon>
        <taxon>Thalassiosiraceae</taxon>
        <taxon>Thalassiosira</taxon>
    </lineage>
</organism>
<feature type="compositionally biased region" description="Acidic residues" evidence="6">
    <location>
        <begin position="1510"/>
        <end position="1522"/>
    </location>
</feature>
<feature type="compositionally biased region" description="Low complexity" evidence="6">
    <location>
        <begin position="886"/>
        <end position="897"/>
    </location>
</feature>
<feature type="region of interest" description="Disordered" evidence="6">
    <location>
        <begin position="880"/>
        <end position="1352"/>
    </location>
</feature>
<dbReference type="OrthoDB" id="1926878at2759"/>
<dbReference type="Gene3D" id="3.40.50.300">
    <property type="entry name" value="P-loop containing nucleotide triphosphate hydrolases"/>
    <property type="match status" value="1"/>
</dbReference>
<evidence type="ECO:0000256" key="3">
    <source>
        <dbReference type="ARBA" id="ARBA00022705"/>
    </source>
</evidence>
<feature type="compositionally biased region" description="Basic residues" evidence="6">
    <location>
        <begin position="904"/>
        <end position="914"/>
    </location>
</feature>
<dbReference type="PROSITE" id="PS51038">
    <property type="entry name" value="BAH"/>
    <property type="match status" value="1"/>
</dbReference>
<feature type="compositionally biased region" description="Polar residues" evidence="6">
    <location>
        <begin position="1145"/>
        <end position="1156"/>
    </location>
</feature>
<feature type="compositionally biased region" description="Basic and acidic residues" evidence="6">
    <location>
        <begin position="1751"/>
        <end position="1764"/>
    </location>
</feature>
<dbReference type="Pfam" id="PF22606">
    <property type="entry name" value="Cdc6-ORC-like_ATPase_lid"/>
    <property type="match status" value="1"/>
</dbReference>
<evidence type="ECO:0000313" key="9">
    <source>
        <dbReference type="Proteomes" id="UP000266841"/>
    </source>
</evidence>
<feature type="region of interest" description="Disordered" evidence="6">
    <location>
        <begin position="1646"/>
        <end position="1665"/>
    </location>
</feature>
<dbReference type="Gene3D" id="2.30.30.490">
    <property type="match status" value="1"/>
</dbReference>
<keyword evidence="5" id="KW-0539">Nucleus</keyword>
<dbReference type="PANTHER" id="PTHR10763:SF23">
    <property type="entry name" value="ORIGIN RECOGNITION COMPLEX SUBUNIT 1"/>
    <property type="match status" value="1"/>
</dbReference>
<dbReference type="InterPro" id="IPR043151">
    <property type="entry name" value="BAH_sf"/>
</dbReference>
<dbReference type="SMART" id="SM00382">
    <property type="entry name" value="AAA"/>
    <property type="match status" value="1"/>
</dbReference>
<dbReference type="CDD" id="cd04370">
    <property type="entry name" value="BAH"/>
    <property type="match status" value="1"/>
</dbReference>
<feature type="compositionally biased region" description="Acidic residues" evidence="6">
    <location>
        <begin position="1229"/>
        <end position="1240"/>
    </location>
</feature>
<feature type="compositionally biased region" description="Basic and acidic residues" evidence="6">
    <location>
        <begin position="1007"/>
        <end position="1017"/>
    </location>
</feature>
<dbReference type="GO" id="GO:0003682">
    <property type="term" value="F:chromatin binding"/>
    <property type="evidence" value="ECO:0007669"/>
    <property type="project" value="InterPro"/>
</dbReference>
<dbReference type="PANTHER" id="PTHR10763">
    <property type="entry name" value="CELL DIVISION CONTROL PROTEIN 6-RELATED"/>
    <property type="match status" value="1"/>
</dbReference>
<dbReference type="GO" id="GO:0006270">
    <property type="term" value="P:DNA replication initiation"/>
    <property type="evidence" value="ECO:0007669"/>
    <property type="project" value="TreeGrafter"/>
</dbReference>
<keyword evidence="3" id="KW-0235">DNA replication</keyword>
<feature type="region of interest" description="Disordered" evidence="6">
    <location>
        <begin position="1510"/>
        <end position="1529"/>
    </location>
</feature>
<dbReference type="GO" id="GO:0033314">
    <property type="term" value="P:mitotic DNA replication checkpoint signaling"/>
    <property type="evidence" value="ECO:0007669"/>
    <property type="project" value="TreeGrafter"/>
</dbReference>
<sequence length="1775" mass="194632">MRASDVAMQQQPLLGSDDGSTSVITAVTATVRVTKCVDPFHVDVSGLRSFYEKVEILPPIDSYDEHFSRLSSDRSDRDNKWLVSMGDIVAIEYEIEQAKKTTGCVHYPFKVSWAPAEIVSIYQVHESRDACLRLRHGQANGEDEGEVLMEVRWLYRPWEVPGAKKAKSPPTDSLLEVFETDQVDTCPAESILSPVQLHDSNKRDGSHAGSIMGMPLVHFHCQRLWSVRRSTFVPSGALGGMASRGRMHSSFGGSLKKLQVEEEQVAASSQPPRDLTNWEDAFRDAIQKLSIAEAAQDTQDRGMVLPGRESERKQISSFLRNAIRGVASGNDYGGSVRSKSSTIFIAGPPGTGKTATVKSLVHELKNDQYEGILPEFNFVSVNGMECKTPYDAYVKFWEELRREKLASQDAVHELENYFCGDGEKTNSVIVLLIDEIDYLNTNRETVLYNFFDWPLRATRARLVVIGISNTIDLPERLQPRVQSRIGGTRCNYQAYDIPQTIRIIKSRLGMSDESTPRCQVFDEDAIKFAAKKTANLSGDIRKAFRMCKAAAEAVYNDHSSSGREPTSSAQPLVRIHDIQHHCKDAYTAVLKKAIRGLAVHEALLMVALGSLKNASDSEEIYFDQKDLLQKIRSMASASGERMYTEFRIQLEDVSNMVTNLAGHGLVAVGISSNPMIPYVKLDLDPFEIVSGSVTFQQLKGYLGHANPTVPQTGTAAASSQGTPRHRNSEPGAPRRSTWSWRTSAVKIPRLRRTGAPSLHCHEDERHSSAPYFRNSLPAPWPRSLAFRSMAFRLFYEVAATKKVSSRSSNAYDRFNNTRVARARRQPSDDRTREDQRSAERHPKDRIAQVTEYEECNESSRVKLHLSSRAMAPIVGISINGIPPVLRSSRNKTSSSRSSNDRFIVKRGARGKQPSKRSDVRSREDQRSAEQHPKDPIAQVMGDEARSEPTTIPTVLPRWMCRRKLPQTSSNGKASKRRKRGINGPSVPSDSGQREVVNSGGVEVACSQDRELDGRGGDCESDDRDNSGDESASISTEIRDAVAVDEPAGVPDPGDDRMTVAVDEEEKLGGAKNDGISREVDEGGGLASEGQLSTKDDDSDISSSSRTSDDNEKASDATISSSESNNRISEEEKINEEPTCVDSLSGAANINKSNVGEVTSPDPAIARSVSESAGSGTETDQSPENRGPVSEVHDSRMMDEGSDSPSSNSSPSSSDETSSRIDSRSSSSSSDEDDRSEPEDEAPTKPNPVEAECGSTSDRVGERKLCPSGKKIGRTSISSSSNDHDSSKKPMDVTSDDGPVDLIHSTMEEGSDSFGSNVSPRSSDEEKETSDETTSSGASNSSSSDVDSYTDKSEVTASTELAVAESVPSHDDILRAVDEICHGVDTALVSIGDVKRSIANRFGWEKFPESVRILIRRRLIDLINNARDPDHEASPEKNMEKSKSVNDKSKKEEQVAAAPCDADEVRRQYALFRGSPALFPSQERLRFVRLPEEWIPSALEMDASGLMGEVDGEGDRESEDMEWDQQQHPPPSSLRYWPALVYKNIAELVRDLPSSESSMIKAKLFVEHRKQSSTVVARLLGWGCDTMAGRYLGEVSSPANFFPEPRLDVLRLSSPSITVCESNGELVPFYERQVDMEEAYMDELKRENDATSPAAGGRFEGDKEENRGAAERVVLNHATKFLSALDVALNMLALDLGSDPLPPHPVLLEGGKETPKAAGALAVTAGVTLSGGWEGGNLRKHLNSRPGGLPGAEEHISCEGDKESESEASDGISLDY</sequence>
<feature type="compositionally biased region" description="Basic and acidic residues" evidence="6">
    <location>
        <begin position="825"/>
        <end position="845"/>
    </location>
</feature>
<dbReference type="InterPro" id="IPR050311">
    <property type="entry name" value="ORC1/CDC6"/>
</dbReference>
<feature type="region of interest" description="Disordered" evidence="6">
    <location>
        <begin position="1426"/>
        <end position="1458"/>
    </location>
</feature>